<dbReference type="RefSeq" id="WP_248649140.1">
    <property type="nucleotide sequence ID" value="NZ_CP096659.1"/>
</dbReference>
<reference evidence="1 2" key="1">
    <citation type="submission" date="2022-04" db="EMBL/GenBank/DDBJ databases">
        <title>Diverse halophilic archaea isolated from saline environments.</title>
        <authorList>
            <person name="Cui H.-L."/>
        </authorList>
    </citation>
    <scope>NUCLEOTIDE SEQUENCE [LARGE SCALE GENOMIC DNA]</scope>
    <source>
        <strain evidence="1 2">XZYJT49</strain>
    </source>
</reference>
<keyword evidence="2" id="KW-1185">Reference proteome</keyword>
<organism evidence="1 2">
    <name type="scientific">Halorussus limi</name>
    <dbReference type="NCBI Taxonomy" id="2938695"/>
    <lineage>
        <taxon>Archaea</taxon>
        <taxon>Methanobacteriati</taxon>
        <taxon>Methanobacteriota</taxon>
        <taxon>Stenosarchaea group</taxon>
        <taxon>Halobacteria</taxon>
        <taxon>Halobacteriales</taxon>
        <taxon>Haladaptataceae</taxon>
        <taxon>Halorussus</taxon>
    </lineage>
</organism>
<evidence type="ECO:0000313" key="1">
    <source>
        <dbReference type="EMBL" id="UPV73082.1"/>
    </source>
</evidence>
<dbReference type="AlphaFoldDB" id="A0A8U0HPV3"/>
<dbReference type="EMBL" id="CP096659">
    <property type="protein sequence ID" value="UPV73082.1"/>
    <property type="molecule type" value="Genomic_DNA"/>
</dbReference>
<accession>A0A8U0HPV3</accession>
<proteinExistence type="predicted"/>
<protein>
    <submittedName>
        <fullName evidence="1">Uncharacterized protein</fullName>
    </submittedName>
</protein>
<gene>
    <name evidence="1" type="ORF">M0R89_11020</name>
</gene>
<name>A0A8U0HPV3_9EURY</name>
<sequence length="73" mass="7481">MSYVAMVAIPLAIWVATHPVTGTAAVAATAGLLAVGRRTYRLARCFSECGGFALDVGGTARITVARAPTDDPC</sequence>
<dbReference type="Proteomes" id="UP000830729">
    <property type="component" value="Chromosome"/>
</dbReference>
<evidence type="ECO:0000313" key="2">
    <source>
        <dbReference type="Proteomes" id="UP000830729"/>
    </source>
</evidence>
<dbReference type="GeneID" id="72185737"/>
<dbReference type="KEGG" id="halx:M0R89_11020"/>